<reference evidence="12" key="1">
    <citation type="journal article" date="2016" name="Nat. Genet.">
        <title>A high-quality carrot genome assembly provides new insights into carotenoid accumulation and asterid genome evolution.</title>
        <authorList>
            <person name="Iorizzo M."/>
            <person name="Ellison S."/>
            <person name="Senalik D."/>
            <person name="Zeng P."/>
            <person name="Satapoomin P."/>
            <person name="Huang J."/>
            <person name="Bowman M."/>
            <person name="Iovene M."/>
            <person name="Sanseverino W."/>
            <person name="Cavagnaro P."/>
            <person name="Yildiz M."/>
            <person name="Macko-Podgorni A."/>
            <person name="Moranska E."/>
            <person name="Grzebelus E."/>
            <person name="Grzebelus D."/>
            <person name="Ashrafi H."/>
            <person name="Zheng Z."/>
            <person name="Cheng S."/>
            <person name="Spooner D."/>
            <person name="Van Deynze A."/>
            <person name="Simon P."/>
        </authorList>
    </citation>
    <scope>NUCLEOTIDE SEQUENCE</scope>
    <source>
        <tissue evidence="12">Leaf</tissue>
    </source>
</reference>
<evidence type="ECO:0000256" key="3">
    <source>
        <dbReference type="ARBA" id="ARBA00022679"/>
    </source>
</evidence>
<dbReference type="InterPro" id="IPR017441">
    <property type="entry name" value="Protein_kinase_ATP_BS"/>
</dbReference>
<dbReference type="Gene3D" id="3.30.200.20">
    <property type="entry name" value="Phosphorylase Kinase, domain 1"/>
    <property type="match status" value="1"/>
</dbReference>
<keyword evidence="4" id="KW-0812">Transmembrane</keyword>
<dbReference type="Pfam" id="PF12819">
    <property type="entry name" value="Malectin_like"/>
    <property type="match status" value="1"/>
</dbReference>
<keyword evidence="7" id="KW-0418">Kinase</keyword>
<organism evidence="12 13">
    <name type="scientific">Daucus carota subsp. sativus</name>
    <name type="common">Carrot</name>
    <dbReference type="NCBI Taxonomy" id="79200"/>
    <lineage>
        <taxon>Eukaryota</taxon>
        <taxon>Viridiplantae</taxon>
        <taxon>Streptophyta</taxon>
        <taxon>Embryophyta</taxon>
        <taxon>Tracheophyta</taxon>
        <taxon>Spermatophyta</taxon>
        <taxon>Magnoliopsida</taxon>
        <taxon>eudicotyledons</taxon>
        <taxon>Gunneridae</taxon>
        <taxon>Pentapetalae</taxon>
        <taxon>asterids</taxon>
        <taxon>campanulids</taxon>
        <taxon>Apiales</taxon>
        <taxon>Apiaceae</taxon>
        <taxon>Apioideae</taxon>
        <taxon>Scandiceae</taxon>
        <taxon>Daucinae</taxon>
        <taxon>Daucus</taxon>
        <taxon>Daucus sect. Daucus</taxon>
    </lineage>
</organism>
<evidence type="ECO:0000256" key="4">
    <source>
        <dbReference type="ARBA" id="ARBA00022692"/>
    </source>
</evidence>
<dbReference type="OrthoDB" id="1928639at2759"/>
<protein>
    <submittedName>
        <fullName evidence="12">Uncharacterized protein</fullName>
    </submittedName>
</protein>
<accession>A0A164UBX3</accession>
<evidence type="ECO:0000256" key="7">
    <source>
        <dbReference type="ARBA" id="ARBA00022777"/>
    </source>
</evidence>
<dbReference type="GO" id="GO:0004674">
    <property type="term" value="F:protein serine/threonine kinase activity"/>
    <property type="evidence" value="ECO:0007669"/>
    <property type="project" value="UniProtKB-KW"/>
</dbReference>
<keyword evidence="5" id="KW-0732">Signal</keyword>
<keyword evidence="6" id="KW-0547">Nucleotide-binding</keyword>
<comment type="subcellular location">
    <subcellularLocation>
        <location evidence="1">Membrane</location>
        <topology evidence="1">Single-pass type I membrane protein</topology>
    </subcellularLocation>
</comment>
<dbReference type="FunFam" id="2.60.120.430:FF:000013">
    <property type="entry name" value="Putative receptor-like protein kinase"/>
    <property type="match status" value="1"/>
</dbReference>
<dbReference type="PROSITE" id="PS50011">
    <property type="entry name" value="PROTEIN_KINASE_DOM"/>
    <property type="match status" value="1"/>
</dbReference>
<evidence type="ECO:0000256" key="10">
    <source>
        <dbReference type="ARBA" id="ARBA00023136"/>
    </source>
</evidence>
<dbReference type="Proteomes" id="UP000077755">
    <property type="component" value="Chromosome 7"/>
</dbReference>
<dbReference type="InterPro" id="IPR001245">
    <property type="entry name" value="Ser-Thr/Tyr_kinase_cat_dom"/>
</dbReference>
<dbReference type="EMBL" id="CP093349">
    <property type="protein sequence ID" value="WOH10144.1"/>
    <property type="molecule type" value="Genomic_DNA"/>
</dbReference>
<dbReference type="PROSITE" id="PS00107">
    <property type="entry name" value="PROTEIN_KINASE_ATP"/>
    <property type="match status" value="1"/>
</dbReference>
<dbReference type="GO" id="GO:0016020">
    <property type="term" value="C:membrane"/>
    <property type="evidence" value="ECO:0007669"/>
    <property type="project" value="UniProtKB-SubCell"/>
</dbReference>
<dbReference type="Gene3D" id="1.10.510.10">
    <property type="entry name" value="Transferase(Phosphotransferase) domain 1"/>
    <property type="match status" value="1"/>
</dbReference>
<dbReference type="Gene3D" id="2.60.120.430">
    <property type="entry name" value="Galactose-binding lectin"/>
    <property type="match status" value="2"/>
</dbReference>
<dbReference type="FunFam" id="3.30.200.20:FF:000039">
    <property type="entry name" value="receptor-like protein kinase FERONIA"/>
    <property type="match status" value="1"/>
</dbReference>
<evidence type="ECO:0000256" key="11">
    <source>
        <dbReference type="ARBA" id="ARBA00023180"/>
    </source>
</evidence>
<evidence type="ECO:0000256" key="1">
    <source>
        <dbReference type="ARBA" id="ARBA00004479"/>
    </source>
</evidence>
<dbReference type="KEGG" id="dcr:108196112"/>
<dbReference type="InterPro" id="IPR008271">
    <property type="entry name" value="Ser/Thr_kinase_AS"/>
</dbReference>
<dbReference type="InterPro" id="IPR000719">
    <property type="entry name" value="Prot_kinase_dom"/>
</dbReference>
<reference evidence="12" key="2">
    <citation type="submission" date="2022-03" db="EMBL/GenBank/DDBJ databases">
        <title>Draft title - Genomic analysis of global carrot germplasm unveils the trajectory of domestication and the origin of high carotenoid orange carrot.</title>
        <authorList>
            <person name="Iorizzo M."/>
            <person name="Ellison S."/>
            <person name="Senalik D."/>
            <person name="Macko-Podgorni A."/>
            <person name="Grzebelus D."/>
            <person name="Bostan H."/>
            <person name="Rolling W."/>
            <person name="Curaba J."/>
            <person name="Simon P."/>
        </authorList>
    </citation>
    <scope>NUCLEOTIDE SEQUENCE</scope>
    <source>
        <tissue evidence="12">Leaf</tissue>
    </source>
</reference>
<keyword evidence="10" id="KW-0472">Membrane</keyword>
<dbReference type="SMART" id="SM00220">
    <property type="entry name" value="S_TKc"/>
    <property type="match status" value="1"/>
</dbReference>
<keyword evidence="13" id="KW-1185">Reference proteome</keyword>
<evidence type="ECO:0000256" key="5">
    <source>
        <dbReference type="ARBA" id="ARBA00022729"/>
    </source>
</evidence>
<name>A0A164UBX3_DAUCS</name>
<dbReference type="InterPro" id="IPR011009">
    <property type="entry name" value="Kinase-like_dom_sf"/>
</dbReference>
<keyword evidence="8" id="KW-0067">ATP-binding</keyword>
<dbReference type="Pfam" id="PF07714">
    <property type="entry name" value="PK_Tyr_Ser-Thr"/>
    <property type="match status" value="1"/>
</dbReference>
<dbReference type="PANTHER" id="PTHR47989">
    <property type="entry name" value="OS01G0750732 PROTEIN"/>
    <property type="match status" value="1"/>
</dbReference>
<dbReference type="InterPro" id="IPR024788">
    <property type="entry name" value="Malectin-like_Carb-bd_dom"/>
</dbReference>
<dbReference type="GO" id="GO:0005524">
    <property type="term" value="F:ATP binding"/>
    <property type="evidence" value="ECO:0007669"/>
    <property type="project" value="UniProtKB-UniRule"/>
</dbReference>
<proteinExistence type="predicted"/>
<dbReference type="PROSITE" id="PS00108">
    <property type="entry name" value="PROTEIN_KINASE_ST"/>
    <property type="match status" value="1"/>
</dbReference>
<dbReference type="SUPFAM" id="SSF56112">
    <property type="entry name" value="Protein kinase-like (PK-like)"/>
    <property type="match status" value="1"/>
</dbReference>
<evidence type="ECO:0000256" key="8">
    <source>
        <dbReference type="ARBA" id="ARBA00022840"/>
    </source>
</evidence>
<evidence type="ECO:0000256" key="2">
    <source>
        <dbReference type="ARBA" id="ARBA00022527"/>
    </source>
</evidence>
<keyword evidence="3" id="KW-0808">Transferase</keyword>
<evidence type="ECO:0000313" key="13">
    <source>
        <dbReference type="Proteomes" id="UP000077755"/>
    </source>
</evidence>
<dbReference type="OMA" id="YLYHADA"/>
<dbReference type="CDD" id="cd14066">
    <property type="entry name" value="STKc_IRAK"/>
    <property type="match status" value="1"/>
</dbReference>
<keyword evidence="9" id="KW-1133">Transmembrane helix</keyword>
<dbReference type="AlphaFoldDB" id="A0A164UBX3"/>
<evidence type="ECO:0000256" key="9">
    <source>
        <dbReference type="ARBA" id="ARBA00022989"/>
    </source>
</evidence>
<dbReference type="PANTHER" id="PTHR47989:SF62">
    <property type="entry name" value="OS05G0423500 PROTEIN"/>
    <property type="match status" value="1"/>
</dbReference>
<dbReference type="FunFam" id="1.10.510.10:FF:000252">
    <property type="entry name" value="Receptor-like protein kinase FERONIA"/>
    <property type="match status" value="1"/>
</dbReference>
<keyword evidence="11" id="KW-0325">Glycoprotein</keyword>
<dbReference type="Gramene" id="KZM88687">
    <property type="protein sequence ID" value="KZM88687"/>
    <property type="gene ID" value="DCAR_025762"/>
</dbReference>
<sequence length="831" mass="93065">MHISNSLNSSIAGGAFIALLLVQCLLVQSQYFASPENHFINCGSNNDTTLNSRKFIADSSSDGAVSTSTATIPPLYQSAKVFTSLSRYKLTLVNNGTYVVRLHFYPFSSPARNLLDSNFSVSASGYTLLSDFRVHKSDKLPVIEEFIFFIDSGTFEIIFAPDKSSFAFVNAIETFLAPENFIPSSAPHVTPSGSDEDDYNDLLTQILRPVYRINVGGELLSPDNDTLWRNWIPDDNFLYHKEVAKNIRSYGSKPNYPLGGATKYSAPDPVYQTAKEMKIDPQKTSNFFNITWQFNVTKNVKHFMRVHFCDILSDSENSDKFNLYIFSKFSSEIRDKNSEVRTPFYNDFVVDSDTFGWINISIGPREENQTAFLNGLEIMELVNDESRDSSGENKISKKFLIIIIVCSVVGVVAFALVLLVIFVIRKRRKAKAVEKSDWPLVNLYGGNSYSGLTESAVKNESNFQTLNLELKLAFSEIMYATNKFDSKSIIGKGGFGKVYKGTLRNGIKVAVKRSESGHGQGLPEFQTEIMVLSSIRHRHLVSLIGYCDEMSEMILVYEFMEKGTLQDHLYKGTDPKSRAMPVLSWNQRLDICIGAAKGLNYLHTEGSGGGIIHRDVKSTNILLDKDFVAKVSDFGLSRSGLPEQTHISTGVKGSFGYLDPEYFRCMQLTQKSDVYSFGVVLLEVLSARPAINNLLPREQVNLADWGVYLQQKGELEKIVDPLLVGKINPNSLRKFGEIAAKCLREEGADRPSMVDVIWDLEYALQLQCKPHEESITTDVSWAMPLPVVQRLPSTSLTINEDEMHLRIDDVLDSSYADASEVFSQLKIDDAR</sequence>
<evidence type="ECO:0000313" key="12">
    <source>
        <dbReference type="EMBL" id="WOH10144.1"/>
    </source>
</evidence>
<evidence type="ECO:0000256" key="6">
    <source>
        <dbReference type="ARBA" id="ARBA00022741"/>
    </source>
</evidence>
<gene>
    <name evidence="12" type="ORF">DCAR_0729606</name>
</gene>
<keyword evidence="2" id="KW-0723">Serine/threonine-protein kinase</keyword>